<evidence type="ECO:0000313" key="2">
    <source>
        <dbReference type="WBParaSite" id="ALUE_0000729701-mRNA-1"/>
    </source>
</evidence>
<organism evidence="1 2">
    <name type="scientific">Ascaris lumbricoides</name>
    <name type="common">Giant roundworm</name>
    <dbReference type="NCBI Taxonomy" id="6252"/>
    <lineage>
        <taxon>Eukaryota</taxon>
        <taxon>Metazoa</taxon>
        <taxon>Ecdysozoa</taxon>
        <taxon>Nematoda</taxon>
        <taxon>Chromadorea</taxon>
        <taxon>Rhabditida</taxon>
        <taxon>Spirurina</taxon>
        <taxon>Ascaridomorpha</taxon>
        <taxon>Ascaridoidea</taxon>
        <taxon>Ascarididae</taxon>
        <taxon>Ascaris</taxon>
    </lineage>
</organism>
<sequence length="83" mass="9307">MNRSSVTNQFNKMNAAGDANWKGKKVFTQTPPSTLSLEFSKKTSLKDIMGFFLQLFAHYISNTAKDFAFVMVNDHTRLGAIVT</sequence>
<keyword evidence="1" id="KW-1185">Reference proteome</keyword>
<evidence type="ECO:0000313" key="1">
    <source>
        <dbReference type="Proteomes" id="UP000036681"/>
    </source>
</evidence>
<name>A0A9J2PBL1_ASCLU</name>
<proteinExistence type="predicted"/>
<protein>
    <submittedName>
        <fullName evidence="2">Uncharacterized protein</fullName>
    </submittedName>
</protein>
<accession>A0A9J2PBL1</accession>
<dbReference type="WBParaSite" id="ALUE_0000729701-mRNA-1">
    <property type="protein sequence ID" value="ALUE_0000729701-mRNA-1"/>
    <property type="gene ID" value="ALUE_0000729701"/>
</dbReference>
<dbReference type="Proteomes" id="UP000036681">
    <property type="component" value="Unplaced"/>
</dbReference>
<dbReference type="AlphaFoldDB" id="A0A9J2PBL1"/>
<reference evidence="2" key="1">
    <citation type="submission" date="2023-03" db="UniProtKB">
        <authorList>
            <consortium name="WormBaseParasite"/>
        </authorList>
    </citation>
    <scope>IDENTIFICATION</scope>
</reference>